<dbReference type="Pfam" id="PF24864">
    <property type="entry name" value="DUF7730"/>
    <property type="match status" value="1"/>
</dbReference>
<evidence type="ECO:0000259" key="2">
    <source>
        <dbReference type="Pfam" id="PF24864"/>
    </source>
</evidence>
<dbReference type="AlphaFoldDB" id="A0A6A5KJ81"/>
<evidence type="ECO:0000256" key="1">
    <source>
        <dbReference type="SAM" id="MobiDB-lite"/>
    </source>
</evidence>
<dbReference type="EMBL" id="ML975264">
    <property type="protein sequence ID" value="KAF1837218.1"/>
    <property type="molecule type" value="Genomic_DNA"/>
</dbReference>
<accession>A0A6A5KJ81</accession>
<evidence type="ECO:0000313" key="4">
    <source>
        <dbReference type="Proteomes" id="UP000800040"/>
    </source>
</evidence>
<keyword evidence="4" id="KW-1185">Reference proteome</keyword>
<reference evidence="3" key="1">
    <citation type="submission" date="2020-01" db="EMBL/GenBank/DDBJ databases">
        <authorList>
            <consortium name="DOE Joint Genome Institute"/>
            <person name="Haridas S."/>
            <person name="Albert R."/>
            <person name="Binder M."/>
            <person name="Bloem J."/>
            <person name="Labutti K."/>
            <person name="Salamov A."/>
            <person name="Andreopoulos B."/>
            <person name="Baker S.E."/>
            <person name="Barry K."/>
            <person name="Bills G."/>
            <person name="Bluhm B.H."/>
            <person name="Cannon C."/>
            <person name="Castanera R."/>
            <person name="Culley D.E."/>
            <person name="Daum C."/>
            <person name="Ezra D."/>
            <person name="Gonzalez J.B."/>
            <person name="Henrissat B."/>
            <person name="Kuo A."/>
            <person name="Liang C."/>
            <person name="Lipzen A."/>
            <person name="Lutzoni F."/>
            <person name="Magnuson J."/>
            <person name="Mondo S."/>
            <person name="Nolan M."/>
            <person name="Ohm R."/>
            <person name="Pangilinan J."/>
            <person name="Park H.-J."/>
            <person name="Ramirez L."/>
            <person name="Alfaro M."/>
            <person name="Sun H."/>
            <person name="Tritt A."/>
            <person name="Yoshinaga Y."/>
            <person name="Zwiers L.-H."/>
            <person name="Turgeon B.G."/>
            <person name="Goodwin S.B."/>
            <person name="Spatafora J.W."/>
            <person name="Crous P.W."/>
            <person name="Grigoriev I.V."/>
        </authorList>
    </citation>
    <scope>NUCLEOTIDE SEQUENCE</scope>
    <source>
        <strain evidence="3">P77</strain>
    </source>
</reference>
<protein>
    <recommendedName>
        <fullName evidence="2">DUF7730 domain-containing protein</fullName>
    </recommendedName>
</protein>
<feature type="region of interest" description="Disordered" evidence="1">
    <location>
        <begin position="31"/>
        <end position="71"/>
    </location>
</feature>
<sequence>MHISNYITADNNGANSPWKQLRDTQLHRQFNNNSNERNDEQKTYHTSTKSGSGSSKRRTTQSDAPELNTPRHQDQAIFPFLKLPAEIRNMIYRYTLVDDEYSVSLEAGTNEWDGRCIVRRLYRCHSGPPDRDDLSNVRRPSLRKASSSFTHLKRFRQFDLGVKLLQTCRQVNREATRIFYGMNMFVFPSVQHLYAFPQHFMRRLSLVRKIGLANAHSNSPCRIIDRQVVENGDLHAMFPLIMHATNLEALYMNTSTYQSLSKKRCAAIRLNQKAHVWLQAMVDRAHNPLAIIKLSKLATKKVVTGRPQWSTGKRAQDKFLATLAATLKMPVQGGA</sequence>
<dbReference type="PANTHER" id="PTHR42085:SF1">
    <property type="entry name" value="F-BOX DOMAIN-CONTAINING PROTEIN"/>
    <property type="match status" value="1"/>
</dbReference>
<organism evidence="3 4">
    <name type="scientific">Decorospora gaudefroyi</name>
    <dbReference type="NCBI Taxonomy" id="184978"/>
    <lineage>
        <taxon>Eukaryota</taxon>
        <taxon>Fungi</taxon>
        <taxon>Dikarya</taxon>
        <taxon>Ascomycota</taxon>
        <taxon>Pezizomycotina</taxon>
        <taxon>Dothideomycetes</taxon>
        <taxon>Pleosporomycetidae</taxon>
        <taxon>Pleosporales</taxon>
        <taxon>Pleosporineae</taxon>
        <taxon>Pleosporaceae</taxon>
        <taxon>Decorospora</taxon>
    </lineage>
</organism>
<proteinExistence type="predicted"/>
<name>A0A6A5KJ81_9PLEO</name>
<dbReference type="Proteomes" id="UP000800040">
    <property type="component" value="Unassembled WGS sequence"/>
</dbReference>
<dbReference type="InterPro" id="IPR056632">
    <property type="entry name" value="DUF7730"/>
</dbReference>
<evidence type="ECO:0000313" key="3">
    <source>
        <dbReference type="EMBL" id="KAF1837218.1"/>
    </source>
</evidence>
<dbReference type="InterPro" id="IPR038883">
    <property type="entry name" value="AN11006-like"/>
</dbReference>
<feature type="domain" description="DUF7730" evidence="2">
    <location>
        <begin position="72"/>
        <end position="217"/>
    </location>
</feature>
<dbReference type="OrthoDB" id="5272396at2759"/>
<dbReference type="PANTHER" id="PTHR42085">
    <property type="entry name" value="F-BOX DOMAIN-CONTAINING PROTEIN"/>
    <property type="match status" value="1"/>
</dbReference>
<gene>
    <name evidence="3" type="ORF">BDW02DRAFT_566271</name>
</gene>